<reference evidence="1" key="1">
    <citation type="submission" date="2014-11" db="EMBL/GenBank/DDBJ databases">
        <authorList>
            <person name="Amaro Gonzalez C."/>
        </authorList>
    </citation>
    <scope>NUCLEOTIDE SEQUENCE</scope>
</reference>
<proteinExistence type="predicted"/>
<name>A0A0E9Q2A0_ANGAN</name>
<sequence>MEFSAVWCFIRHRFTCCSENVGQYSPIQSLLQCKYNVQCKLLWIGSSAK</sequence>
<organism evidence="1">
    <name type="scientific">Anguilla anguilla</name>
    <name type="common">European freshwater eel</name>
    <name type="synonym">Muraena anguilla</name>
    <dbReference type="NCBI Taxonomy" id="7936"/>
    <lineage>
        <taxon>Eukaryota</taxon>
        <taxon>Metazoa</taxon>
        <taxon>Chordata</taxon>
        <taxon>Craniata</taxon>
        <taxon>Vertebrata</taxon>
        <taxon>Euteleostomi</taxon>
        <taxon>Actinopterygii</taxon>
        <taxon>Neopterygii</taxon>
        <taxon>Teleostei</taxon>
        <taxon>Anguilliformes</taxon>
        <taxon>Anguillidae</taxon>
        <taxon>Anguilla</taxon>
    </lineage>
</organism>
<dbReference type="EMBL" id="GBXM01098354">
    <property type="protein sequence ID" value="JAH10223.1"/>
    <property type="molecule type" value="Transcribed_RNA"/>
</dbReference>
<evidence type="ECO:0000313" key="1">
    <source>
        <dbReference type="EMBL" id="JAH10223.1"/>
    </source>
</evidence>
<reference evidence="1" key="2">
    <citation type="journal article" date="2015" name="Fish Shellfish Immunol.">
        <title>Early steps in the European eel (Anguilla anguilla)-Vibrio vulnificus interaction in the gills: Role of the RtxA13 toxin.</title>
        <authorList>
            <person name="Callol A."/>
            <person name="Pajuelo D."/>
            <person name="Ebbesson L."/>
            <person name="Teles M."/>
            <person name="MacKenzie S."/>
            <person name="Amaro C."/>
        </authorList>
    </citation>
    <scope>NUCLEOTIDE SEQUENCE</scope>
</reference>
<protein>
    <submittedName>
        <fullName evidence="1">Uncharacterized protein</fullName>
    </submittedName>
</protein>
<accession>A0A0E9Q2A0</accession>
<dbReference type="AlphaFoldDB" id="A0A0E9Q2A0"/>